<reference evidence="1 2" key="1">
    <citation type="submission" date="2006-06" db="EMBL/GenBank/DDBJ databases">
        <authorList>
            <person name="Moran M.A."/>
            <person name="Ferriera S."/>
            <person name="Johnson J."/>
            <person name="Kravitz S."/>
            <person name="Beeson K."/>
            <person name="Sutton G."/>
            <person name="Rogers Y.-H."/>
            <person name="Friedman R."/>
            <person name="Frazier M."/>
            <person name="Venter J.C."/>
        </authorList>
    </citation>
    <scope>NUCLEOTIDE SEQUENCE [LARGE SCALE GENOMIC DNA]</scope>
    <source>
        <strain evidence="1 2">E-37</strain>
    </source>
</reference>
<organism evidence="1 2">
    <name type="scientific">Sagittula stellata (strain ATCC 700073 / DSM 11524 / E-37)</name>
    <dbReference type="NCBI Taxonomy" id="388399"/>
    <lineage>
        <taxon>Bacteria</taxon>
        <taxon>Pseudomonadati</taxon>
        <taxon>Pseudomonadota</taxon>
        <taxon>Alphaproteobacteria</taxon>
        <taxon>Rhodobacterales</taxon>
        <taxon>Roseobacteraceae</taxon>
        <taxon>Sagittula</taxon>
    </lineage>
</organism>
<dbReference type="EMBL" id="AAYA01000004">
    <property type="protein sequence ID" value="EBA08930.1"/>
    <property type="molecule type" value="Genomic_DNA"/>
</dbReference>
<proteinExistence type="predicted"/>
<name>A3K1Y4_SAGS3</name>
<dbReference type="RefSeq" id="WP_005857882.1">
    <property type="nucleotide sequence ID" value="NZ_AAYA01000004.1"/>
</dbReference>
<keyword evidence="2" id="KW-1185">Reference proteome</keyword>
<dbReference type="Proteomes" id="UP000005713">
    <property type="component" value="Unassembled WGS sequence"/>
</dbReference>
<dbReference type="AlphaFoldDB" id="A3K1Y4"/>
<comment type="caution">
    <text evidence="1">The sequence shown here is derived from an EMBL/GenBank/DDBJ whole genome shotgun (WGS) entry which is preliminary data.</text>
</comment>
<evidence type="ECO:0000313" key="1">
    <source>
        <dbReference type="EMBL" id="EBA08930.1"/>
    </source>
</evidence>
<sequence length="95" mass="10626">MSRARDRLVIDLHIAGFRVEPRGFAKSFGAPEPDLHTYDIRRQDGALVTRIIVHELGEQGIDTFYLSTAETVTEDVTRIIDMAARQMAAERAVVA</sequence>
<accession>A3K1Y4</accession>
<gene>
    <name evidence="1" type="ORF">SSE37_04770</name>
</gene>
<evidence type="ECO:0000313" key="2">
    <source>
        <dbReference type="Proteomes" id="UP000005713"/>
    </source>
</evidence>
<protein>
    <submittedName>
        <fullName evidence="1">Uncharacterized protein</fullName>
    </submittedName>
</protein>